<dbReference type="PROSITE" id="PS51257">
    <property type="entry name" value="PROKAR_LIPOPROTEIN"/>
    <property type="match status" value="1"/>
</dbReference>
<protein>
    <submittedName>
        <fullName evidence="1">Cysteine proteinase inhibitor</fullName>
    </submittedName>
</protein>
<proteinExistence type="predicted"/>
<dbReference type="AlphaFoldDB" id="R7WG97"/>
<reference evidence="1" key="1">
    <citation type="submission" date="2015-06" db="UniProtKB">
        <authorList>
            <consortium name="EnsemblPlants"/>
        </authorList>
    </citation>
    <scope>IDENTIFICATION</scope>
</reference>
<organism evidence="1">
    <name type="scientific">Aegilops tauschii</name>
    <name type="common">Tausch's goatgrass</name>
    <name type="synonym">Aegilops squarrosa</name>
    <dbReference type="NCBI Taxonomy" id="37682"/>
    <lineage>
        <taxon>Eukaryota</taxon>
        <taxon>Viridiplantae</taxon>
        <taxon>Streptophyta</taxon>
        <taxon>Embryophyta</taxon>
        <taxon>Tracheophyta</taxon>
        <taxon>Spermatophyta</taxon>
        <taxon>Magnoliopsida</taxon>
        <taxon>Liliopsida</taxon>
        <taxon>Poales</taxon>
        <taxon>Poaceae</taxon>
        <taxon>BOP clade</taxon>
        <taxon>Pooideae</taxon>
        <taxon>Triticodae</taxon>
        <taxon>Triticeae</taxon>
        <taxon>Triticinae</taxon>
        <taxon>Aegilops</taxon>
    </lineage>
</organism>
<dbReference type="PANTHER" id="PTHR47373">
    <property type="entry name" value="CYSTEINE PROTEINASE INHIBITOR 2"/>
    <property type="match status" value="1"/>
</dbReference>
<evidence type="ECO:0000313" key="1">
    <source>
        <dbReference type="EnsemblPlants" id="EMT19859"/>
    </source>
</evidence>
<sequence length="96" mass="10119">MARVIGASGACTLILVLLVACAASAARTEPGAARQLWDDGRKVGGRTEVTDVEGDREVQELGRNGVSDGRVFDAVVVVKPWLQSRALVRFAPADAK</sequence>
<name>R7WG97_AEGTA</name>
<accession>R7WG97</accession>
<dbReference type="EnsemblPlants" id="EMT19859">
    <property type="protein sequence ID" value="EMT19859"/>
    <property type="gene ID" value="F775_43306"/>
</dbReference>
<dbReference type="PANTHER" id="PTHR47373:SF1">
    <property type="entry name" value="CYSTEINE PROTEINASE INHIBITOR 2"/>
    <property type="match status" value="1"/>
</dbReference>